<dbReference type="InterPro" id="IPR027417">
    <property type="entry name" value="P-loop_NTPase"/>
</dbReference>
<dbReference type="Pfam" id="PF00158">
    <property type="entry name" value="Sigma54_activat"/>
    <property type="match status" value="1"/>
</dbReference>
<proteinExistence type="predicted"/>
<evidence type="ECO:0000313" key="13">
    <source>
        <dbReference type="Proteomes" id="UP000324646"/>
    </source>
</evidence>
<organism evidence="12 13">
    <name type="scientific">Crassaminicella thermophila</name>
    <dbReference type="NCBI Taxonomy" id="2599308"/>
    <lineage>
        <taxon>Bacteria</taxon>
        <taxon>Bacillati</taxon>
        <taxon>Bacillota</taxon>
        <taxon>Clostridia</taxon>
        <taxon>Eubacteriales</taxon>
        <taxon>Clostridiaceae</taxon>
        <taxon>Crassaminicella</taxon>
    </lineage>
</organism>
<evidence type="ECO:0000256" key="8">
    <source>
        <dbReference type="ARBA" id="ARBA00024867"/>
    </source>
</evidence>
<dbReference type="Gene3D" id="3.40.50.300">
    <property type="entry name" value="P-loop containing nucleotide triphosphate hydrolases"/>
    <property type="match status" value="1"/>
</dbReference>
<dbReference type="Gene3D" id="1.10.8.60">
    <property type="match status" value="1"/>
</dbReference>
<dbReference type="InterPro" id="IPR002197">
    <property type="entry name" value="HTH_Fis"/>
</dbReference>
<keyword evidence="7" id="KW-0804">Transcription</keyword>
<sequence length="453" mass="52442">MYKLLIIDDEKSICSSLKFAFEDMYEVYTANNIFEVEKYIEQNDFDIVLLDLRFGEISGIDMLEDLKNAQKDVVVIMMTAYGSIDSSIEAMKRGAYDYIMKPLDMPKLKVLLQKAVEYKRLNQKINYLENEVYSKYGKNGIIGKSKKMREVFYLIDKVKDLHINVLIHGGSGTGKELVAKAIHYQGKRRKENLEIINCGAIPSNLIESELFGYEEGAFTGANHRKKGRFELAHRGTIFLDEIGELDLNLQVKLLRVLQQKEVFPLGAERGKKVDVRIIAATNKDLKEEVKRGNFREDLFFRLNVVSIKLPSLKERREDIPLLIEYFIKKCVKEMNRNIEGITKEALKILVNYDYPGNVRELENIIERAVALTDNEYIQIEDLPEELLGNYKNYKLSRNMHIIPIEIGTSLGEIEKEVILETLKAMNQNRKKTAKILGISERALRYKIKEYMEK</sequence>
<evidence type="ECO:0000256" key="5">
    <source>
        <dbReference type="ARBA" id="ARBA00023125"/>
    </source>
</evidence>
<dbReference type="InterPro" id="IPR025944">
    <property type="entry name" value="Sigma_54_int_dom_CS"/>
</dbReference>
<evidence type="ECO:0000256" key="7">
    <source>
        <dbReference type="ARBA" id="ARBA00023163"/>
    </source>
</evidence>
<dbReference type="Gene3D" id="3.40.50.2300">
    <property type="match status" value="1"/>
</dbReference>
<dbReference type="AlphaFoldDB" id="A0A5C0SBS8"/>
<evidence type="ECO:0000313" key="12">
    <source>
        <dbReference type="EMBL" id="QEK11377.1"/>
    </source>
</evidence>
<keyword evidence="3" id="KW-0067">ATP-binding</keyword>
<keyword evidence="13" id="KW-1185">Reference proteome</keyword>
<dbReference type="PROSITE" id="PS50110">
    <property type="entry name" value="RESPONSE_REGULATORY"/>
    <property type="match status" value="1"/>
</dbReference>
<evidence type="ECO:0000256" key="6">
    <source>
        <dbReference type="ARBA" id="ARBA00023159"/>
    </source>
</evidence>
<dbReference type="SMART" id="SM00382">
    <property type="entry name" value="AAA"/>
    <property type="match status" value="1"/>
</dbReference>
<dbReference type="Proteomes" id="UP000324646">
    <property type="component" value="Chromosome"/>
</dbReference>
<dbReference type="RefSeq" id="WP_148808476.1">
    <property type="nucleotide sequence ID" value="NZ_CP042243.1"/>
</dbReference>
<reference evidence="12 13" key="1">
    <citation type="submission" date="2019-07" db="EMBL/GenBank/DDBJ databases">
        <title>Complete genome of Crassaminicella thermophila SY095.</title>
        <authorList>
            <person name="Li X."/>
        </authorList>
    </citation>
    <scope>NUCLEOTIDE SEQUENCE [LARGE SCALE GENOMIC DNA]</scope>
    <source>
        <strain evidence="12 13">SY095</strain>
    </source>
</reference>
<feature type="modified residue" description="4-aspartylphosphate" evidence="9">
    <location>
        <position position="51"/>
    </location>
</feature>
<accession>A0A5C0SBS8</accession>
<evidence type="ECO:0000259" key="11">
    <source>
        <dbReference type="PROSITE" id="PS50110"/>
    </source>
</evidence>
<dbReference type="InterPro" id="IPR011006">
    <property type="entry name" value="CheY-like_superfamily"/>
</dbReference>
<dbReference type="GO" id="GO:0005524">
    <property type="term" value="F:ATP binding"/>
    <property type="evidence" value="ECO:0007669"/>
    <property type="project" value="UniProtKB-KW"/>
</dbReference>
<dbReference type="PRINTS" id="PR01590">
    <property type="entry name" value="HTHFIS"/>
</dbReference>
<evidence type="ECO:0000259" key="10">
    <source>
        <dbReference type="PROSITE" id="PS50045"/>
    </source>
</evidence>
<evidence type="ECO:0000256" key="4">
    <source>
        <dbReference type="ARBA" id="ARBA00023015"/>
    </source>
</evidence>
<dbReference type="InterPro" id="IPR001789">
    <property type="entry name" value="Sig_transdc_resp-reg_receiver"/>
</dbReference>
<keyword evidence="4" id="KW-0805">Transcription regulation</keyword>
<dbReference type="Pfam" id="PF25601">
    <property type="entry name" value="AAA_lid_14"/>
    <property type="match status" value="1"/>
</dbReference>
<dbReference type="OrthoDB" id="9803970at2"/>
<feature type="domain" description="Sigma-54 factor interaction" evidence="10">
    <location>
        <begin position="141"/>
        <end position="370"/>
    </location>
</feature>
<dbReference type="PROSITE" id="PS50045">
    <property type="entry name" value="SIGMA54_INTERACT_4"/>
    <property type="match status" value="1"/>
</dbReference>
<feature type="domain" description="Response regulatory" evidence="11">
    <location>
        <begin position="3"/>
        <end position="116"/>
    </location>
</feature>
<keyword evidence="6" id="KW-0010">Activator</keyword>
<dbReference type="Pfam" id="PF00072">
    <property type="entry name" value="Response_reg"/>
    <property type="match status" value="1"/>
</dbReference>
<dbReference type="InterPro" id="IPR058031">
    <property type="entry name" value="AAA_lid_NorR"/>
</dbReference>
<dbReference type="InterPro" id="IPR002078">
    <property type="entry name" value="Sigma_54_int"/>
</dbReference>
<dbReference type="FunFam" id="1.10.8.60:FF:000014">
    <property type="entry name" value="DNA-binding transcriptional regulator NtrC"/>
    <property type="match status" value="1"/>
</dbReference>
<evidence type="ECO:0000256" key="3">
    <source>
        <dbReference type="ARBA" id="ARBA00022840"/>
    </source>
</evidence>
<keyword evidence="9" id="KW-0597">Phosphoprotein</keyword>
<dbReference type="GO" id="GO:0006355">
    <property type="term" value="P:regulation of DNA-templated transcription"/>
    <property type="evidence" value="ECO:0007669"/>
    <property type="project" value="InterPro"/>
</dbReference>
<dbReference type="GO" id="GO:0000160">
    <property type="term" value="P:phosphorelay signal transduction system"/>
    <property type="evidence" value="ECO:0007669"/>
    <property type="project" value="InterPro"/>
</dbReference>
<comment type="function">
    <text evidence="8">May play the central regulatory role in sporulation. It may be an element of the effector pathway responsible for the activation of sporulation genes in response to nutritional stress. Spo0A may act in concert with spo0H (a sigma factor) to control the expression of some genes that are critical to the sporulation process.</text>
</comment>
<dbReference type="CDD" id="cd00009">
    <property type="entry name" value="AAA"/>
    <property type="match status" value="1"/>
</dbReference>
<protein>
    <recommendedName>
        <fullName evidence="1">Stage 0 sporulation protein A homolog</fullName>
    </recommendedName>
</protein>
<dbReference type="EMBL" id="CP042243">
    <property type="protein sequence ID" value="QEK11377.1"/>
    <property type="molecule type" value="Genomic_DNA"/>
</dbReference>
<dbReference type="PANTHER" id="PTHR32071">
    <property type="entry name" value="TRANSCRIPTIONAL REGULATORY PROTEIN"/>
    <property type="match status" value="1"/>
</dbReference>
<keyword evidence="5" id="KW-0238">DNA-binding</keyword>
<name>A0A5C0SBS8_CRATE</name>
<evidence type="ECO:0000256" key="2">
    <source>
        <dbReference type="ARBA" id="ARBA00022741"/>
    </source>
</evidence>
<gene>
    <name evidence="12" type="ORF">FQB35_02755</name>
</gene>
<dbReference type="InterPro" id="IPR003593">
    <property type="entry name" value="AAA+_ATPase"/>
</dbReference>
<dbReference type="SUPFAM" id="SSF52540">
    <property type="entry name" value="P-loop containing nucleoside triphosphate hydrolases"/>
    <property type="match status" value="1"/>
</dbReference>
<dbReference type="SUPFAM" id="SSF52172">
    <property type="entry name" value="CheY-like"/>
    <property type="match status" value="1"/>
</dbReference>
<keyword evidence="2" id="KW-0547">Nucleotide-binding</keyword>
<dbReference type="SMART" id="SM00448">
    <property type="entry name" value="REC"/>
    <property type="match status" value="1"/>
</dbReference>
<dbReference type="SUPFAM" id="SSF46689">
    <property type="entry name" value="Homeodomain-like"/>
    <property type="match status" value="1"/>
</dbReference>
<dbReference type="GO" id="GO:0043565">
    <property type="term" value="F:sequence-specific DNA binding"/>
    <property type="evidence" value="ECO:0007669"/>
    <property type="project" value="InterPro"/>
</dbReference>
<evidence type="ECO:0000256" key="9">
    <source>
        <dbReference type="PROSITE-ProRule" id="PRU00169"/>
    </source>
</evidence>
<dbReference type="FunFam" id="3.40.50.300:FF:000006">
    <property type="entry name" value="DNA-binding transcriptional regulator NtrC"/>
    <property type="match status" value="1"/>
</dbReference>
<evidence type="ECO:0000256" key="1">
    <source>
        <dbReference type="ARBA" id="ARBA00018672"/>
    </source>
</evidence>
<dbReference type="Gene3D" id="1.10.10.60">
    <property type="entry name" value="Homeodomain-like"/>
    <property type="match status" value="1"/>
</dbReference>
<dbReference type="Pfam" id="PF02954">
    <property type="entry name" value="HTH_8"/>
    <property type="match status" value="1"/>
</dbReference>
<dbReference type="InterPro" id="IPR009057">
    <property type="entry name" value="Homeodomain-like_sf"/>
</dbReference>
<dbReference type="PROSITE" id="PS00688">
    <property type="entry name" value="SIGMA54_INTERACT_3"/>
    <property type="match status" value="1"/>
</dbReference>
<dbReference type="KEGG" id="crs:FQB35_02755"/>